<evidence type="ECO:0000313" key="1">
    <source>
        <dbReference type="EMBL" id="CDW75783.1"/>
    </source>
</evidence>
<organism evidence="1 2">
    <name type="scientific">Stylonychia lemnae</name>
    <name type="common">Ciliate</name>
    <dbReference type="NCBI Taxonomy" id="5949"/>
    <lineage>
        <taxon>Eukaryota</taxon>
        <taxon>Sar</taxon>
        <taxon>Alveolata</taxon>
        <taxon>Ciliophora</taxon>
        <taxon>Intramacronucleata</taxon>
        <taxon>Spirotrichea</taxon>
        <taxon>Stichotrichia</taxon>
        <taxon>Sporadotrichida</taxon>
        <taxon>Oxytrichidae</taxon>
        <taxon>Stylonychinae</taxon>
        <taxon>Stylonychia</taxon>
    </lineage>
</organism>
<protein>
    <submittedName>
        <fullName evidence="1">Uncharacterized protein</fullName>
    </submittedName>
</protein>
<accession>A0A078A2M6</accession>
<proteinExistence type="predicted"/>
<dbReference type="InParanoid" id="A0A078A2M6"/>
<evidence type="ECO:0000313" key="2">
    <source>
        <dbReference type="Proteomes" id="UP000039865"/>
    </source>
</evidence>
<dbReference type="EMBL" id="CCKQ01004620">
    <property type="protein sequence ID" value="CDW75783.1"/>
    <property type="molecule type" value="Genomic_DNA"/>
</dbReference>
<dbReference type="Proteomes" id="UP000039865">
    <property type="component" value="Unassembled WGS sequence"/>
</dbReference>
<gene>
    <name evidence="1" type="primary">Contig505.g561</name>
    <name evidence="1" type="ORF">STYLEM_4778</name>
</gene>
<reference evidence="1 2" key="1">
    <citation type="submission" date="2014-06" db="EMBL/GenBank/DDBJ databases">
        <authorList>
            <person name="Swart Estienne"/>
        </authorList>
    </citation>
    <scope>NUCLEOTIDE SEQUENCE [LARGE SCALE GENOMIC DNA]</scope>
    <source>
        <strain evidence="1 2">130c</strain>
    </source>
</reference>
<keyword evidence="2" id="KW-1185">Reference proteome</keyword>
<dbReference type="AlphaFoldDB" id="A0A078A2M6"/>
<sequence>MLNGFFGAKKGHIAIEGYVRTMFEAFKFEDENDQRPFYLNTCSFKTTASTLIGTGPSAFGVSSASYLNRDGNQDIVVRDHPQLEYLTHIKVLDENNQVAALTIKIVGKDSYAASWLNEYRDYQTFGWEDLTIF</sequence>
<name>A0A078A2M6_STYLE</name>